<keyword evidence="3" id="KW-1185">Reference proteome</keyword>
<reference evidence="2 3" key="1">
    <citation type="submission" date="2019-03" db="EMBL/GenBank/DDBJ databases">
        <title>Genomic Encyclopedia of Type Strains, Phase IV (KMG-IV): sequencing the most valuable type-strain genomes for metagenomic binning, comparative biology and taxonomic classification.</title>
        <authorList>
            <person name="Goeker M."/>
        </authorList>
    </citation>
    <scope>NUCLEOTIDE SEQUENCE [LARGE SCALE GENOMIC DNA]</scope>
    <source>
        <strain evidence="2 3">DSM 45361</strain>
    </source>
</reference>
<evidence type="ECO:0000313" key="2">
    <source>
        <dbReference type="EMBL" id="TDQ04671.1"/>
    </source>
</evidence>
<protein>
    <submittedName>
        <fullName evidence="2">S-DNA-T family DNA segregation ATPase FtsK/SpoIIIE</fullName>
    </submittedName>
</protein>
<evidence type="ECO:0000313" key="3">
    <source>
        <dbReference type="Proteomes" id="UP000295444"/>
    </source>
</evidence>
<feature type="transmembrane region" description="Helical" evidence="1">
    <location>
        <begin position="28"/>
        <end position="50"/>
    </location>
</feature>
<dbReference type="InterPro" id="IPR027417">
    <property type="entry name" value="P-loop_NTPase"/>
</dbReference>
<gene>
    <name evidence="2" type="ORF">EV186_101626</name>
</gene>
<feature type="transmembrane region" description="Helical" evidence="1">
    <location>
        <begin position="71"/>
        <end position="99"/>
    </location>
</feature>
<name>A0A4R6SLD6_LABRH</name>
<dbReference type="Proteomes" id="UP000295444">
    <property type="component" value="Unassembled WGS sequence"/>
</dbReference>
<evidence type="ECO:0000256" key="1">
    <source>
        <dbReference type="SAM" id="Phobius"/>
    </source>
</evidence>
<dbReference type="Gene3D" id="3.40.50.300">
    <property type="entry name" value="P-loop containing nucleotide triphosphate hydrolases"/>
    <property type="match status" value="1"/>
</dbReference>
<accession>A0A4R6SLD6</accession>
<comment type="caution">
    <text evidence="2">The sequence shown here is derived from an EMBL/GenBank/DDBJ whole genome shotgun (WGS) entry which is preliminary data.</text>
</comment>
<dbReference type="AlphaFoldDB" id="A0A4R6SLD6"/>
<keyword evidence="1" id="KW-1133">Transmembrane helix</keyword>
<proteinExistence type="predicted"/>
<keyword evidence="1" id="KW-0472">Membrane</keyword>
<dbReference type="EMBL" id="SNXZ01000001">
    <property type="protein sequence ID" value="TDQ04671.1"/>
    <property type="molecule type" value="Genomic_DNA"/>
</dbReference>
<feature type="transmembrane region" description="Helical" evidence="1">
    <location>
        <begin position="5"/>
        <end position="22"/>
    </location>
</feature>
<keyword evidence="1" id="KW-0812">Transmembrane</keyword>
<sequence>MSSNLTWLIPFGLGFAVLVYVLHKVGKAITAVLEAAAALGAIVFGLYLLGRALFRCIRWCVKHWRMSLGSLAVSAWMLWWGWLPVVLALVAVAAGLGGWRLLHLASFDPWIGRRLRAWWRRWGVYARKMPGWLAACELTVREHDRSVTVNVNPLRRNAIQRQSKPLSDQVPVITGVRSGPSWDEVRLRLVPGLTPEDFDEHARQLAVAAGVARCQVREIGPAEVSVDFQRRDLLGDTVPCTDLVQLVDQPSDSIDLRRVWSGMTEYGTPWTQPLVGTHTLNAGATGAGKGSLMWCPLVSIAPAIRDGLVRPWGIDPKGMELAYGRDIFADRYAVTGRDALALLDELLAIADQRKKEFAGRLRTVPTSVDYPHELLEFDEIGALMRYIGDRKLREQITERVSLLTTQGRALGITVRGYVQEPTKDTVPVRELFPRRVCLRVAAKSHVAMVLGDQAYERGAWANRIREDEPGVGYLFGEGIREPLRIRSGWVPDSTVKALEAFVTKRIAPDAPAKVVHLPRITAERLDRPGSWGGESA</sequence>
<dbReference type="SUPFAM" id="SSF52540">
    <property type="entry name" value="P-loop containing nucleoside triphosphate hydrolases"/>
    <property type="match status" value="1"/>
</dbReference>
<dbReference type="RefSeq" id="WP_243753793.1">
    <property type="nucleotide sequence ID" value="NZ_SNXZ01000001.1"/>
</dbReference>
<organism evidence="2 3">
    <name type="scientific">Labedaea rhizosphaerae</name>
    <dbReference type="NCBI Taxonomy" id="598644"/>
    <lineage>
        <taxon>Bacteria</taxon>
        <taxon>Bacillati</taxon>
        <taxon>Actinomycetota</taxon>
        <taxon>Actinomycetes</taxon>
        <taxon>Pseudonocardiales</taxon>
        <taxon>Pseudonocardiaceae</taxon>
        <taxon>Labedaea</taxon>
    </lineage>
</organism>